<organism evidence="1 2">
    <name type="scientific">Komagataeibacter diospyri</name>
    <dbReference type="NCBI Taxonomy" id="1932662"/>
    <lineage>
        <taxon>Bacteria</taxon>
        <taxon>Pseudomonadati</taxon>
        <taxon>Pseudomonadota</taxon>
        <taxon>Alphaproteobacteria</taxon>
        <taxon>Acetobacterales</taxon>
        <taxon>Acetobacteraceae</taxon>
        <taxon>Komagataeibacter</taxon>
    </lineage>
</organism>
<keyword evidence="2" id="KW-1185">Reference proteome</keyword>
<proteinExistence type="predicted"/>
<dbReference type="EMBL" id="BDLU01000071">
    <property type="protein sequence ID" value="GCE85183.1"/>
    <property type="molecule type" value="Genomic_DNA"/>
</dbReference>
<comment type="caution">
    <text evidence="1">The sequence shown here is derived from an EMBL/GenBank/DDBJ whole genome shotgun (WGS) entry which is preliminary data.</text>
</comment>
<dbReference type="Proteomes" id="UP000315095">
    <property type="component" value="Unassembled WGS sequence"/>
</dbReference>
<accession>A0A4P5NU75</accession>
<sequence length="146" mass="15823">MRRMSPAPRRLSRCHMNPKTRSVTLLLAANQAIRGNYAKMGGLSAAVVFLLNEVPEQYTFYACVFVISCSVASALITPPHAGSRWVPAYQLITTIGLNIGWAENHFKPGQSGVRVPLVDKPAAKQAVALAGIPVLNRKGRPETSLK</sequence>
<dbReference type="AlphaFoldDB" id="A0A4P5NU75"/>
<evidence type="ECO:0000313" key="1">
    <source>
        <dbReference type="EMBL" id="GCE85183.1"/>
    </source>
</evidence>
<evidence type="ECO:0000313" key="2">
    <source>
        <dbReference type="Proteomes" id="UP000315095"/>
    </source>
</evidence>
<name>A0A4P5NU75_9PROT</name>
<reference evidence="2" key="1">
    <citation type="submission" date="2017-01" db="EMBL/GenBank/DDBJ databases">
        <title>Komagataeibacter sp. MSKU9 whole genome sequencing project.</title>
        <authorList>
            <person name="Matsutani M."/>
            <person name="Naloka K."/>
            <person name="Theeragool G."/>
            <person name="Yakushi T."/>
            <person name="Matsushita K."/>
        </authorList>
    </citation>
    <scope>NUCLEOTIDE SEQUENCE [LARGE SCALE GENOMIC DNA]</scope>
    <source>
        <strain evidence="2">MSKU9</strain>
    </source>
</reference>
<protein>
    <submittedName>
        <fullName evidence="1">Uncharacterized protein</fullName>
    </submittedName>
</protein>
<gene>
    <name evidence="1" type="ORF">MSKU9_3324</name>
</gene>